<gene>
    <name evidence="1" type="ORF">EV644_12187</name>
</gene>
<comment type="caution">
    <text evidence="1">The sequence shown here is derived from an EMBL/GenBank/DDBJ whole genome shotgun (WGS) entry which is preliminary data.</text>
</comment>
<dbReference type="Proteomes" id="UP000295818">
    <property type="component" value="Unassembled WGS sequence"/>
</dbReference>
<reference evidence="1 2" key="1">
    <citation type="journal article" date="2015" name="Stand. Genomic Sci.">
        <title>Genomic Encyclopedia of Bacterial and Archaeal Type Strains, Phase III: the genomes of soil and plant-associated and newly described type strains.</title>
        <authorList>
            <person name="Whitman W.B."/>
            <person name="Woyke T."/>
            <person name="Klenk H.P."/>
            <person name="Zhou Y."/>
            <person name="Lilburn T.G."/>
            <person name="Beck B.J."/>
            <person name="De Vos P."/>
            <person name="Vandamme P."/>
            <person name="Eisen J.A."/>
            <person name="Garrity G."/>
            <person name="Hugenholtz P."/>
            <person name="Kyrpides N.C."/>
        </authorList>
    </citation>
    <scope>NUCLEOTIDE SEQUENCE [LARGE SCALE GENOMIC DNA]</scope>
    <source>
        <strain evidence="1 2">VKM Ac-2538</strain>
    </source>
</reference>
<proteinExistence type="predicted"/>
<accession>A0ABY2BAT0</accession>
<dbReference type="Pfam" id="PF08843">
    <property type="entry name" value="AbiEii"/>
    <property type="match status" value="1"/>
</dbReference>
<protein>
    <submittedName>
        <fullName evidence="1">Nucleotidyltransferase AbiEii toxin of type IV toxin-antitoxin system</fullName>
    </submittedName>
</protein>
<evidence type="ECO:0000313" key="2">
    <source>
        <dbReference type="Proteomes" id="UP000295818"/>
    </source>
</evidence>
<keyword evidence="2" id="KW-1185">Reference proteome</keyword>
<dbReference type="InterPro" id="IPR014942">
    <property type="entry name" value="AbiEii"/>
</dbReference>
<organism evidence="1 2">
    <name type="scientific">Kribbella orskensis</name>
    <dbReference type="NCBI Taxonomy" id="2512216"/>
    <lineage>
        <taxon>Bacteria</taxon>
        <taxon>Bacillati</taxon>
        <taxon>Actinomycetota</taxon>
        <taxon>Actinomycetes</taxon>
        <taxon>Propionibacteriales</taxon>
        <taxon>Kribbellaceae</taxon>
        <taxon>Kribbella</taxon>
    </lineage>
</organism>
<name>A0ABY2BAT0_9ACTN</name>
<dbReference type="RefSeq" id="WP_132194458.1">
    <property type="nucleotide sequence ID" value="NZ_SLWM01000021.1"/>
</dbReference>
<evidence type="ECO:0000313" key="1">
    <source>
        <dbReference type="EMBL" id="TCO14007.1"/>
    </source>
</evidence>
<sequence length="213" mass="22927">MEPLQRRMAIVGLRALAGDGFVLAGGYALRAHGFGERDSDDIDLFTDVLDPERFASAVERLTGAYRDDGLETEVARQAPAFARLIVAAKDGATAKVDLGVDQRGFPPVRLNVGPVLSEQDAVGSKVGAVYSRLEPRDLIDVQAVLDSGRYDPDELLALADQREATPLDRRMFAGQLLAGSQLPASGFKRYGADAELIARIRETAGAWAERLSS</sequence>
<dbReference type="EMBL" id="SLWM01000021">
    <property type="protein sequence ID" value="TCO14007.1"/>
    <property type="molecule type" value="Genomic_DNA"/>
</dbReference>